<dbReference type="GO" id="GO:0003676">
    <property type="term" value="F:nucleic acid binding"/>
    <property type="evidence" value="ECO:0007669"/>
    <property type="project" value="InterPro"/>
</dbReference>
<evidence type="ECO:0000313" key="4">
    <source>
        <dbReference type="Proteomes" id="UP000319776"/>
    </source>
</evidence>
<dbReference type="PANTHER" id="PTHR47618">
    <property type="entry name" value="BIFUNCTIONAL OLIGORIBONUCLEASE AND PAP PHOSPHATASE NRNA"/>
    <property type="match status" value="1"/>
</dbReference>
<dbReference type="Gene3D" id="3.10.310.30">
    <property type="match status" value="1"/>
</dbReference>
<gene>
    <name evidence="3" type="ORF">FJO69_00385</name>
</gene>
<reference evidence="3 4" key="1">
    <citation type="submission" date="2019-06" db="EMBL/GenBank/DDBJ databases">
        <title>Mycoplasma falconis type strain whole genome sequence.</title>
        <authorList>
            <person name="Spergser J."/>
        </authorList>
    </citation>
    <scope>NUCLEOTIDE SEQUENCE [LARGE SCALE GENOMIC DNA]</scope>
    <source>
        <strain evidence="3 4">ATCC 51372</strain>
    </source>
</reference>
<dbReference type="InterPro" id="IPR051319">
    <property type="entry name" value="Oligoribo/pAp-PDE_c-di-AMP_PDE"/>
</dbReference>
<protein>
    <submittedName>
        <fullName evidence="3">Bifunctional oligoribonuclease/PAP phosphatase NrnA</fullName>
    </submittedName>
</protein>
<feature type="domain" description="DHHA1" evidence="2">
    <location>
        <begin position="253"/>
        <end position="322"/>
    </location>
</feature>
<dbReference type="InterPro" id="IPR003156">
    <property type="entry name" value="DHHA1_dom"/>
</dbReference>
<evidence type="ECO:0000259" key="2">
    <source>
        <dbReference type="Pfam" id="PF02272"/>
    </source>
</evidence>
<accession>A0A501XCN7</accession>
<dbReference type="Pfam" id="PF02272">
    <property type="entry name" value="DHHA1"/>
    <property type="match status" value="1"/>
</dbReference>
<dbReference type="PANTHER" id="PTHR47618:SF1">
    <property type="entry name" value="BIFUNCTIONAL OLIGORIBONUCLEASE AND PAP PHOSPHATASE NRNA"/>
    <property type="match status" value="1"/>
</dbReference>
<dbReference type="EMBL" id="VFSS01000001">
    <property type="protein sequence ID" value="TPE58054.1"/>
    <property type="molecule type" value="Genomic_DNA"/>
</dbReference>
<comment type="caution">
    <text evidence="3">The sequence shown here is derived from an EMBL/GenBank/DDBJ whole genome shotgun (WGS) entry which is preliminary data.</text>
</comment>
<proteinExistence type="predicted"/>
<dbReference type="SUPFAM" id="SSF64182">
    <property type="entry name" value="DHH phosphoesterases"/>
    <property type="match status" value="1"/>
</dbReference>
<dbReference type="RefSeq" id="WP_140781027.1">
    <property type="nucleotide sequence ID" value="NZ_VFSS01000001.1"/>
</dbReference>
<dbReference type="InterPro" id="IPR038763">
    <property type="entry name" value="DHH_sf"/>
</dbReference>
<dbReference type="Gene3D" id="3.90.1640.10">
    <property type="entry name" value="inorganic pyrophosphatase (n-terminal core)"/>
    <property type="match status" value="1"/>
</dbReference>
<dbReference type="Proteomes" id="UP000319776">
    <property type="component" value="Unassembled WGS sequence"/>
</dbReference>
<dbReference type="InterPro" id="IPR001667">
    <property type="entry name" value="DDH_dom"/>
</dbReference>
<evidence type="ECO:0000259" key="1">
    <source>
        <dbReference type="Pfam" id="PF01368"/>
    </source>
</evidence>
<keyword evidence="4" id="KW-1185">Reference proteome</keyword>
<organism evidence="3 4">
    <name type="scientific">[Mycoplasma] falconis</name>
    <dbReference type="NCBI Taxonomy" id="92403"/>
    <lineage>
        <taxon>Bacteria</taxon>
        <taxon>Bacillati</taxon>
        <taxon>Mycoplasmatota</taxon>
        <taxon>Mycoplasmoidales</taxon>
        <taxon>Metamycoplasmataceae</taxon>
        <taxon>Metamycoplasma</taxon>
    </lineage>
</organism>
<name>A0A501XCN7_9BACT</name>
<dbReference type="Pfam" id="PF01368">
    <property type="entry name" value="DHH"/>
    <property type="match status" value="1"/>
</dbReference>
<evidence type="ECO:0000313" key="3">
    <source>
        <dbReference type="EMBL" id="TPE58054.1"/>
    </source>
</evidence>
<feature type="domain" description="DDH" evidence="1">
    <location>
        <begin position="24"/>
        <end position="165"/>
    </location>
</feature>
<sequence>MLEISKDKLNLFKEIESKIANHKNIVIYHHIRPDGDCLGSQAGLKALIQENYPDKNVYAIGDAKGNFPYLNFTMDELPKQKLEDSLAIIVDANFKERLESREYLDNNFFDEVIRIDHHPNDDDLNASLRWVEPEAPAAAQQVAELAYGLNWKVNSRAATCLYLGIYTDSVRLTTNTTTPKTMFLVSWLWANAAQKDMLHAEMAKKSLADIKVNAFIQQNMKIANDVVSFFFTLEDQHKLGITDPLKANRPFILASIDDNKAWVFFTEEAPGQIRCEFRSTGCCVRNVALKWGGGGHHRASGAQINDAKNIPLIIKDLEEETKNLAEYQ</sequence>
<dbReference type="OrthoDB" id="9803668at2"/>
<dbReference type="AlphaFoldDB" id="A0A501XCN7"/>